<dbReference type="GO" id="GO:0008270">
    <property type="term" value="F:zinc ion binding"/>
    <property type="evidence" value="ECO:0007669"/>
    <property type="project" value="InterPro"/>
</dbReference>
<evidence type="ECO:0000313" key="1">
    <source>
        <dbReference type="EMBL" id="CZR53524.1"/>
    </source>
</evidence>
<dbReference type="SUPFAM" id="SSF53056">
    <property type="entry name" value="beta-carbonic anhydrase, cab"/>
    <property type="match status" value="1"/>
</dbReference>
<evidence type="ECO:0000313" key="2">
    <source>
        <dbReference type="Proteomes" id="UP000184330"/>
    </source>
</evidence>
<name>A0A1L7WL89_9HELO</name>
<dbReference type="InterPro" id="IPR036874">
    <property type="entry name" value="Carbonic_anhydrase_sf"/>
</dbReference>
<accession>A0A1L7WL89</accession>
<dbReference type="Proteomes" id="UP000184330">
    <property type="component" value="Unassembled WGS sequence"/>
</dbReference>
<dbReference type="Gene3D" id="3.40.1050.10">
    <property type="entry name" value="Carbonic anhydrase"/>
    <property type="match status" value="1"/>
</dbReference>
<dbReference type="GO" id="GO:0004089">
    <property type="term" value="F:carbonate dehydratase activity"/>
    <property type="evidence" value="ECO:0007669"/>
    <property type="project" value="InterPro"/>
</dbReference>
<proteinExistence type="predicted"/>
<dbReference type="STRING" id="576137.A0A1L7WL89"/>
<protein>
    <recommendedName>
        <fullName evidence="3">Carbonic anhydrase</fullName>
    </recommendedName>
</protein>
<dbReference type="EMBL" id="FJOG01000004">
    <property type="protein sequence ID" value="CZR53524.1"/>
    <property type="molecule type" value="Genomic_DNA"/>
</dbReference>
<keyword evidence="2" id="KW-1185">Reference proteome</keyword>
<reference evidence="1 2" key="1">
    <citation type="submission" date="2016-03" db="EMBL/GenBank/DDBJ databases">
        <authorList>
            <person name="Ploux O."/>
        </authorList>
    </citation>
    <scope>NUCLEOTIDE SEQUENCE [LARGE SCALE GENOMIC DNA]</scope>
    <source>
        <strain evidence="1 2">UAMH 11012</strain>
    </source>
</reference>
<dbReference type="AlphaFoldDB" id="A0A1L7WL89"/>
<dbReference type="OrthoDB" id="10248475at2759"/>
<sequence length="89" mass="9972">MSRERVEEFVARNAKYAETHKPSPHLAHIRHIVQARGGTVILTCSDPRITPEEFFDLHCLEASVIRNAGGRSVDSMRTLQALDTIGNVF</sequence>
<evidence type="ECO:0008006" key="3">
    <source>
        <dbReference type="Google" id="ProtNLM"/>
    </source>
</evidence>
<organism evidence="1 2">
    <name type="scientific">Phialocephala subalpina</name>
    <dbReference type="NCBI Taxonomy" id="576137"/>
    <lineage>
        <taxon>Eukaryota</taxon>
        <taxon>Fungi</taxon>
        <taxon>Dikarya</taxon>
        <taxon>Ascomycota</taxon>
        <taxon>Pezizomycotina</taxon>
        <taxon>Leotiomycetes</taxon>
        <taxon>Helotiales</taxon>
        <taxon>Mollisiaceae</taxon>
        <taxon>Phialocephala</taxon>
        <taxon>Phialocephala fortinii species complex</taxon>
    </lineage>
</organism>
<gene>
    <name evidence="1" type="ORF">PAC_03403</name>
</gene>